<dbReference type="CDD" id="cd01561">
    <property type="entry name" value="CBS_like"/>
    <property type="match status" value="1"/>
</dbReference>
<evidence type="ECO:0000313" key="7">
    <source>
        <dbReference type="EMBL" id="TFY78115.1"/>
    </source>
</evidence>
<name>A0A4Y9ZU45_9AGAM</name>
<keyword evidence="3" id="KW-0663">Pyridoxal phosphate</keyword>
<dbReference type="GO" id="GO:0006535">
    <property type="term" value="P:cysteine biosynthetic process from serine"/>
    <property type="evidence" value="ECO:0007669"/>
    <property type="project" value="InterPro"/>
</dbReference>
<dbReference type="PROSITE" id="PS00901">
    <property type="entry name" value="CYS_SYNTHASE"/>
    <property type="match status" value="1"/>
</dbReference>
<feature type="compositionally biased region" description="Acidic residues" evidence="4">
    <location>
        <begin position="738"/>
        <end position="747"/>
    </location>
</feature>
<dbReference type="AlphaFoldDB" id="A0A4Y9ZU45"/>
<comment type="cofactor">
    <cofactor evidence="1">
        <name>pyridoxal 5'-phosphate</name>
        <dbReference type="ChEBI" id="CHEBI:597326"/>
    </cofactor>
</comment>
<dbReference type="InterPro" id="IPR040976">
    <property type="entry name" value="Pkinase_fungal"/>
</dbReference>
<dbReference type="Gene3D" id="1.10.510.10">
    <property type="entry name" value="Transferase(Phosphotransferase) domain 1"/>
    <property type="match status" value="1"/>
</dbReference>
<dbReference type="InterPro" id="IPR001216">
    <property type="entry name" value="P-phosphate_BS"/>
</dbReference>
<feature type="compositionally biased region" description="Polar residues" evidence="4">
    <location>
        <begin position="710"/>
        <end position="723"/>
    </location>
</feature>
<evidence type="ECO:0000256" key="1">
    <source>
        <dbReference type="ARBA" id="ARBA00001933"/>
    </source>
</evidence>
<dbReference type="SUPFAM" id="SSF56112">
    <property type="entry name" value="Protein kinase-like (PK-like)"/>
    <property type="match status" value="1"/>
</dbReference>
<dbReference type="SUPFAM" id="SSF53686">
    <property type="entry name" value="Tryptophan synthase beta subunit-like PLP-dependent enzymes"/>
    <property type="match status" value="1"/>
</dbReference>
<evidence type="ECO:0000259" key="5">
    <source>
        <dbReference type="Pfam" id="PF00291"/>
    </source>
</evidence>
<dbReference type="Proteomes" id="UP000298061">
    <property type="component" value="Unassembled WGS sequence"/>
</dbReference>
<organism evidence="7 8">
    <name type="scientific">Hericium alpestre</name>
    <dbReference type="NCBI Taxonomy" id="135208"/>
    <lineage>
        <taxon>Eukaryota</taxon>
        <taxon>Fungi</taxon>
        <taxon>Dikarya</taxon>
        <taxon>Basidiomycota</taxon>
        <taxon>Agaricomycotina</taxon>
        <taxon>Agaricomycetes</taxon>
        <taxon>Russulales</taxon>
        <taxon>Hericiaceae</taxon>
        <taxon>Hericium</taxon>
    </lineage>
</organism>
<evidence type="ECO:0000256" key="4">
    <source>
        <dbReference type="SAM" id="MobiDB-lite"/>
    </source>
</evidence>
<dbReference type="EMBL" id="SFCI01000745">
    <property type="protein sequence ID" value="TFY78115.1"/>
    <property type="molecule type" value="Genomic_DNA"/>
</dbReference>
<evidence type="ECO:0000313" key="8">
    <source>
        <dbReference type="Proteomes" id="UP000298061"/>
    </source>
</evidence>
<evidence type="ECO:0000256" key="2">
    <source>
        <dbReference type="ARBA" id="ARBA00007103"/>
    </source>
</evidence>
<proteinExistence type="inferred from homology"/>
<dbReference type="FunFam" id="3.40.50.1100:FF:000003">
    <property type="entry name" value="Cystathionine beta-synthase"/>
    <property type="match status" value="1"/>
</dbReference>
<accession>A0A4Y9ZU45</accession>
<dbReference type="Pfam" id="PF17667">
    <property type="entry name" value="Pkinase_fungal"/>
    <property type="match status" value="1"/>
</dbReference>
<gene>
    <name evidence="7" type="ORF">EWM64_g5896</name>
</gene>
<sequence>MSCPTTILDTALDAVGNTPLIRLDRIAEHEGLKCNLLGKVEFTSAGGSVKDRIAKRMVEAAEAEGKLIPGKSVVIEPTSGNTGIGLAMACAIKKMSLEKEAALRGLGAEVVRTPNGVASDAPNSHIGVAHRLEKLIPHGIILDQYRNVNNPLAHELTTGPEIIEAVTSTPSTSARPSSGKVDVFVAGAGTGGTVSGVARALKKEHNSSCIIVGVDPVSNSTPPHRRTAARFSHHHRKALKMLQSPLDAISDICTADAEVKFDAFGPDAPKLTQDEVQLASYALESMSDIGNRRYTTGIFMRGKFMSLWYFDRIGAIKTEEFDIQSEADQEKLVFVAHALHCCDRDHFGYEPLLREPMPCVAPTSVVDAILTLPDGKVQDSNGDALAGKVSFKVTGKALHVQYGIVGRGTVVLPVVPQDVEKFGDDELVAKLSWPVATRPAEDTLLRTILEKVPKKWQRHLPDLFFSATFDADALSLPRSSIKSKSKESHLPEQRVLRILVCGHVYHLSELGSLGDFKSIFLDFVRCHRVVYETAGVLHRDLSVNNLMFRLHPKYEVCGLLNDWDLSETVSNETPHLRNTGATARHRTGTAPFMALDLLLDNPPRHLYRHDLESFVYVLVWCAVQFSLDGADNSVLSPVLCPWAQGSWQQIHSQKSSFISTSQKPIFDAIQPAFKPILDTWIKPLVALLRDAYAAQSNHYDAISRTPAAVNQQPVANTAQNPGFSSRVRMPKHSKLNEETDDDDDDDDPFRAKRAAKAPGTSTAVVQEQPWDEETCGGRITYDKFMEILERDA</sequence>
<comment type="caution">
    <text evidence="7">The sequence shown here is derived from an EMBL/GenBank/DDBJ whole genome shotgun (WGS) entry which is preliminary data.</text>
</comment>
<dbReference type="PANTHER" id="PTHR10314">
    <property type="entry name" value="CYSTATHIONINE BETA-SYNTHASE"/>
    <property type="match status" value="1"/>
</dbReference>
<evidence type="ECO:0000256" key="3">
    <source>
        <dbReference type="ARBA" id="ARBA00022898"/>
    </source>
</evidence>
<dbReference type="Pfam" id="PF00291">
    <property type="entry name" value="PALP"/>
    <property type="match status" value="1"/>
</dbReference>
<feature type="domain" description="Tryptophan synthase beta chain-like PALP" evidence="5">
    <location>
        <begin position="13"/>
        <end position="226"/>
    </location>
</feature>
<feature type="region of interest" description="Disordered" evidence="4">
    <location>
        <begin position="710"/>
        <end position="772"/>
    </location>
</feature>
<keyword evidence="8" id="KW-1185">Reference proteome</keyword>
<reference evidence="7 8" key="1">
    <citation type="submission" date="2019-02" db="EMBL/GenBank/DDBJ databases">
        <title>Genome sequencing of the rare red list fungi Hericium alpestre (H. flagellum).</title>
        <authorList>
            <person name="Buettner E."/>
            <person name="Kellner H."/>
        </authorList>
    </citation>
    <scope>NUCLEOTIDE SEQUENCE [LARGE SCALE GENOMIC DNA]</scope>
    <source>
        <strain evidence="7 8">DSM 108284</strain>
    </source>
</reference>
<protein>
    <submittedName>
        <fullName evidence="7">Uncharacterized protein</fullName>
    </submittedName>
</protein>
<evidence type="ECO:0000259" key="6">
    <source>
        <dbReference type="Pfam" id="PF17667"/>
    </source>
</evidence>
<dbReference type="InterPro" id="IPR036052">
    <property type="entry name" value="TrpB-like_PALP_sf"/>
</dbReference>
<dbReference type="OrthoDB" id="5569250at2759"/>
<feature type="domain" description="Fungal-type protein kinase" evidence="6">
    <location>
        <begin position="270"/>
        <end position="621"/>
    </location>
</feature>
<dbReference type="Gene3D" id="3.40.50.1100">
    <property type="match status" value="2"/>
</dbReference>
<dbReference type="InterPro" id="IPR050214">
    <property type="entry name" value="Cys_Synth/Cystath_Beta-Synth"/>
</dbReference>
<dbReference type="InterPro" id="IPR011009">
    <property type="entry name" value="Kinase-like_dom_sf"/>
</dbReference>
<comment type="similarity">
    <text evidence="2">Belongs to the cysteine synthase/cystathionine beta-synthase family.</text>
</comment>
<dbReference type="InterPro" id="IPR001926">
    <property type="entry name" value="TrpB-like_PALP"/>
</dbReference>